<protein>
    <submittedName>
        <fullName evidence="2">Uncharacterized protein</fullName>
    </submittedName>
</protein>
<name>A0A382C6F8_9ZZZZ</name>
<evidence type="ECO:0000256" key="1">
    <source>
        <dbReference type="SAM" id="Phobius"/>
    </source>
</evidence>
<keyword evidence="1" id="KW-0812">Transmembrane</keyword>
<proteinExistence type="predicted"/>
<feature type="transmembrane region" description="Helical" evidence="1">
    <location>
        <begin position="6"/>
        <end position="26"/>
    </location>
</feature>
<accession>A0A382C6F8</accession>
<keyword evidence="1" id="KW-1133">Transmembrane helix</keyword>
<gene>
    <name evidence="2" type="ORF">METZ01_LOCUS173757</name>
</gene>
<dbReference type="AlphaFoldDB" id="A0A382C6F8"/>
<organism evidence="2">
    <name type="scientific">marine metagenome</name>
    <dbReference type="NCBI Taxonomy" id="408172"/>
    <lineage>
        <taxon>unclassified sequences</taxon>
        <taxon>metagenomes</taxon>
        <taxon>ecological metagenomes</taxon>
    </lineage>
</organism>
<sequence length="81" mass="9354">MSTLTWSLIAVSYFLGLITLYGIWIFRKGNIVDASYKDGHKLGETEGFAKGKRIGYKNALKEIALELQERVYKMENHRRSK</sequence>
<evidence type="ECO:0000313" key="2">
    <source>
        <dbReference type="EMBL" id="SVB20903.1"/>
    </source>
</evidence>
<reference evidence="2" key="1">
    <citation type="submission" date="2018-05" db="EMBL/GenBank/DDBJ databases">
        <authorList>
            <person name="Lanie J.A."/>
            <person name="Ng W.-L."/>
            <person name="Kazmierczak K.M."/>
            <person name="Andrzejewski T.M."/>
            <person name="Davidsen T.M."/>
            <person name="Wayne K.J."/>
            <person name="Tettelin H."/>
            <person name="Glass J.I."/>
            <person name="Rusch D."/>
            <person name="Podicherti R."/>
            <person name="Tsui H.-C.T."/>
            <person name="Winkler M.E."/>
        </authorList>
    </citation>
    <scope>NUCLEOTIDE SEQUENCE</scope>
</reference>
<keyword evidence="1" id="KW-0472">Membrane</keyword>
<dbReference type="EMBL" id="UINC01032743">
    <property type="protein sequence ID" value="SVB20903.1"/>
    <property type="molecule type" value="Genomic_DNA"/>
</dbReference>